<protein>
    <submittedName>
        <fullName evidence="4">M23 family metallopeptidase</fullName>
    </submittedName>
</protein>
<dbReference type="PANTHER" id="PTHR21666">
    <property type="entry name" value="PEPTIDASE-RELATED"/>
    <property type="match status" value="1"/>
</dbReference>
<dbReference type="Gene3D" id="2.70.70.10">
    <property type="entry name" value="Glucose Permease (Domain IIA)"/>
    <property type="match status" value="1"/>
</dbReference>
<dbReference type="RefSeq" id="WP_235119602.1">
    <property type="nucleotide sequence ID" value="NZ_CP090978.1"/>
</dbReference>
<keyword evidence="2" id="KW-0812">Transmembrane</keyword>
<gene>
    <name evidence="4" type="ORF">L0M14_27645</name>
</gene>
<dbReference type="SUPFAM" id="SSF51261">
    <property type="entry name" value="Duplicated hybrid motif"/>
    <property type="match status" value="1"/>
</dbReference>
<evidence type="ECO:0000256" key="1">
    <source>
        <dbReference type="SAM" id="MobiDB-lite"/>
    </source>
</evidence>
<dbReference type="EMBL" id="CP090978">
    <property type="protein sequence ID" value="UJF33262.1"/>
    <property type="molecule type" value="Genomic_DNA"/>
</dbReference>
<keyword evidence="2" id="KW-1133">Transmembrane helix</keyword>
<feature type="domain" description="M23ase beta-sheet core" evidence="3">
    <location>
        <begin position="140"/>
        <end position="242"/>
    </location>
</feature>
<feature type="region of interest" description="Disordered" evidence="1">
    <location>
        <begin position="1"/>
        <end position="23"/>
    </location>
</feature>
<keyword evidence="5" id="KW-1185">Reference proteome</keyword>
<dbReference type="InterPro" id="IPR016047">
    <property type="entry name" value="M23ase_b-sheet_dom"/>
</dbReference>
<dbReference type="InterPro" id="IPR050570">
    <property type="entry name" value="Cell_wall_metabolism_enzyme"/>
</dbReference>
<reference evidence="4 5" key="1">
    <citation type="journal article" date="2024" name="Int. J. Syst. Evol. Microbiol.">
        <title>Paenibacillus hexagrammi sp. nov., a novel bacterium isolated from the gut content of Hexagrammos agrammus.</title>
        <authorList>
            <person name="Jung H.K."/>
            <person name="Kim D.G."/>
            <person name="Zin H."/>
            <person name="Park J."/>
            <person name="Jung H."/>
            <person name="Kim Y.O."/>
            <person name="Kong H.J."/>
            <person name="Kim J.W."/>
            <person name="Kim Y.S."/>
        </authorList>
    </citation>
    <scope>NUCLEOTIDE SEQUENCE [LARGE SCALE GENOMIC DNA]</scope>
    <source>
        <strain evidence="4 5">YPD9-1</strain>
    </source>
</reference>
<keyword evidence="2" id="KW-0472">Membrane</keyword>
<evidence type="ECO:0000313" key="5">
    <source>
        <dbReference type="Proteomes" id="UP001649230"/>
    </source>
</evidence>
<dbReference type="InterPro" id="IPR011055">
    <property type="entry name" value="Dup_hybrid_motif"/>
</dbReference>
<evidence type="ECO:0000313" key="4">
    <source>
        <dbReference type="EMBL" id="UJF33262.1"/>
    </source>
</evidence>
<dbReference type="Pfam" id="PF01551">
    <property type="entry name" value="Peptidase_M23"/>
    <property type="match status" value="1"/>
</dbReference>
<dbReference type="CDD" id="cd12797">
    <property type="entry name" value="M23_peptidase"/>
    <property type="match status" value="1"/>
</dbReference>
<evidence type="ECO:0000256" key="2">
    <source>
        <dbReference type="SAM" id="Phobius"/>
    </source>
</evidence>
<dbReference type="Proteomes" id="UP001649230">
    <property type="component" value="Chromosome"/>
</dbReference>
<evidence type="ECO:0000259" key="3">
    <source>
        <dbReference type="Pfam" id="PF01551"/>
    </source>
</evidence>
<feature type="transmembrane region" description="Helical" evidence="2">
    <location>
        <begin position="35"/>
        <end position="55"/>
    </location>
</feature>
<proteinExistence type="predicted"/>
<dbReference type="PANTHER" id="PTHR21666:SF291">
    <property type="entry name" value="STAGE II SPORULATION PROTEIN Q"/>
    <property type="match status" value="1"/>
</dbReference>
<accession>A0ABY3SGY5</accession>
<name>A0ABY3SGY5_9BACL</name>
<sequence>MNEQNKGFQKEEAPKTVQGAQGTTSPWKRLLAKRWVFPATYMAAAAIILTLMWVYQDAGKQAVGEKDLGIEVSSNDQPVTAQSSAAPDGALAVSAQPETMQWPVKDRTQVTVSMPFYDSKATNEEKQAAMIQYGDQLIPHTAINLKAKDAKDDGAFDVLAAMSGKVTAVEQNPVVGNLVEITHSNGLVTVYQSLTDVQVTKGAEVKKGDVLAKAGRNDLEKEDGVHLHFEVRQGTDGAALNPETILNDKQQ</sequence>
<organism evidence="4 5">
    <name type="scientific">Paenibacillus hexagrammi</name>
    <dbReference type="NCBI Taxonomy" id="2908839"/>
    <lineage>
        <taxon>Bacteria</taxon>
        <taxon>Bacillati</taxon>
        <taxon>Bacillota</taxon>
        <taxon>Bacilli</taxon>
        <taxon>Bacillales</taxon>
        <taxon>Paenibacillaceae</taxon>
        <taxon>Paenibacillus</taxon>
    </lineage>
</organism>